<keyword evidence="3" id="KW-1185">Reference proteome</keyword>
<comment type="caution">
    <text evidence="2">The sequence shown here is derived from an EMBL/GenBank/DDBJ whole genome shotgun (WGS) entry which is preliminary data.</text>
</comment>
<sequence>MKQSTALGLIALILCLMGVWFAWQGLQVTIWRIRFMMPAFFAGILVGVIGTLGLSGGRD</sequence>
<feature type="transmembrane region" description="Helical" evidence="1">
    <location>
        <begin position="35"/>
        <end position="54"/>
    </location>
</feature>
<protein>
    <submittedName>
        <fullName evidence="2">Uncharacterized protein</fullName>
    </submittedName>
</protein>
<keyword evidence="1" id="KW-0472">Membrane</keyword>
<reference evidence="3" key="1">
    <citation type="journal article" date="2019" name="Int. J. Syst. Evol. Microbiol.">
        <title>The Global Catalogue of Microorganisms (GCM) 10K type strain sequencing project: providing services to taxonomists for standard genome sequencing and annotation.</title>
        <authorList>
            <consortium name="The Broad Institute Genomics Platform"/>
            <consortium name="The Broad Institute Genome Sequencing Center for Infectious Disease"/>
            <person name="Wu L."/>
            <person name="Ma J."/>
        </authorList>
    </citation>
    <scope>NUCLEOTIDE SEQUENCE [LARGE SCALE GENOMIC DNA]</scope>
    <source>
        <strain evidence="3">CAIM 431</strain>
    </source>
</reference>
<dbReference type="Proteomes" id="UP001597326">
    <property type="component" value="Unassembled WGS sequence"/>
</dbReference>
<gene>
    <name evidence="2" type="ORF">ACFSCS_09105</name>
</gene>
<keyword evidence="1" id="KW-0812">Transmembrane</keyword>
<proteinExistence type="predicted"/>
<keyword evidence="1" id="KW-1133">Transmembrane helix</keyword>
<evidence type="ECO:0000256" key="1">
    <source>
        <dbReference type="SAM" id="Phobius"/>
    </source>
</evidence>
<name>A0ABW4RVH5_9ACTN</name>
<evidence type="ECO:0000313" key="2">
    <source>
        <dbReference type="EMBL" id="MFD1890336.1"/>
    </source>
</evidence>
<evidence type="ECO:0000313" key="3">
    <source>
        <dbReference type="Proteomes" id="UP001597326"/>
    </source>
</evidence>
<dbReference type="EMBL" id="JBHUFZ010000019">
    <property type="protein sequence ID" value="MFD1890336.1"/>
    <property type="molecule type" value="Genomic_DNA"/>
</dbReference>
<accession>A0ABW4RVH5</accession>
<organism evidence="2 3">
    <name type="scientific">Luteococcus peritonei</name>
    <dbReference type="NCBI Taxonomy" id="88874"/>
    <lineage>
        <taxon>Bacteria</taxon>
        <taxon>Bacillati</taxon>
        <taxon>Actinomycetota</taxon>
        <taxon>Actinomycetes</taxon>
        <taxon>Propionibacteriales</taxon>
        <taxon>Propionibacteriaceae</taxon>
        <taxon>Luteococcus</taxon>
    </lineage>
</organism>
<dbReference type="RefSeq" id="WP_343874619.1">
    <property type="nucleotide sequence ID" value="NZ_BAAAIX010000027.1"/>
</dbReference>
<feature type="transmembrane region" description="Helical" evidence="1">
    <location>
        <begin position="6"/>
        <end position="23"/>
    </location>
</feature>